<dbReference type="PANTHER" id="PTHR42829:SF2">
    <property type="entry name" value="NADH-UBIQUINONE OXIDOREDUCTASE CHAIN 5"/>
    <property type="match status" value="1"/>
</dbReference>
<evidence type="ECO:0000256" key="3">
    <source>
        <dbReference type="ARBA" id="ARBA00022989"/>
    </source>
</evidence>
<evidence type="ECO:0000256" key="2">
    <source>
        <dbReference type="ARBA" id="ARBA00022692"/>
    </source>
</evidence>
<feature type="transmembrane region" description="Helical" evidence="6">
    <location>
        <begin position="104"/>
        <end position="122"/>
    </location>
</feature>
<keyword evidence="4 6" id="KW-0472">Membrane</keyword>
<gene>
    <name evidence="8" type="ORF">VSS16_15900</name>
</gene>
<feature type="transmembrane region" description="Helical" evidence="6">
    <location>
        <begin position="635"/>
        <end position="653"/>
    </location>
</feature>
<dbReference type="EMBL" id="JAYMRP010000012">
    <property type="protein sequence ID" value="MFB8774195.1"/>
    <property type="molecule type" value="Genomic_DNA"/>
</dbReference>
<feature type="transmembrane region" description="Helical" evidence="6">
    <location>
        <begin position="482"/>
        <end position="504"/>
    </location>
</feature>
<feature type="transmembrane region" description="Helical" evidence="6">
    <location>
        <begin position="438"/>
        <end position="462"/>
    </location>
</feature>
<reference evidence="8 9" key="1">
    <citation type="submission" date="2024-01" db="EMBL/GenBank/DDBJ databases">
        <title>Genome mining of biosynthetic gene clusters to explore secondary metabolites of Streptomyces sp.</title>
        <authorList>
            <person name="Baig A."/>
            <person name="Ajitkumar Shintre N."/>
            <person name="Kumar H."/>
            <person name="Anbarasu A."/>
            <person name="Ramaiah S."/>
        </authorList>
    </citation>
    <scope>NUCLEOTIDE SEQUENCE [LARGE SCALE GENOMIC DNA]</scope>
    <source>
        <strain evidence="8 9">A57</strain>
    </source>
</reference>
<evidence type="ECO:0000256" key="4">
    <source>
        <dbReference type="ARBA" id="ARBA00023136"/>
    </source>
</evidence>
<feature type="transmembrane region" description="Helical" evidence="6">
    <location>
        <begin position="29"/>
        <end position="51"/>
    </location>
</feature>
<dbReference type="InterPro" id="IPR003945">
    <property type="entry name" value="NU5C-like"/>
</dbReference>
<dbReference type="InterPro" id="IPR001750">
    <property type="entry name" value="ND/Mrp_TM"/>
</dbReference>
<keyword evidence="3 6" id="KW-1133">Transmembrane helix</keyword>
<accession>A0ABV5EBL6</accession>
<dbReference type="PANTHER" id="PTHR42829">
    <property type="entry name" value="NADH-UBIQUINONE OXIDOREDUCTASE CHAIN 5"/>
    <property type="match status" value="1"/>
</dbReference>
<dbReference type="Gene3D" id="1.20.5.2700">
    <property type="match status" value="1"/>
</dbReference>
<evidence type="ECO:0000313" key="8">
    <source>
        <dbReference type="EMBL" id="MFB8774195.1"/>
    </source>
</evidence>
<name>A0ABV5EBL6_9ACTN</name>
<feature type="transmembrane region" description="Helical" evidence="6">
    <location>
        <begin position="128"/>
        <end position="146"/>
    </location>
</feature>
<feature type="transmembrane region" description="Helical" evidence="6">
    <location>
        <begin position="6"/>
        <end position="22"/>
    </location>
</feature>
<proteinExistence type="predicted"/>
<keyword evidence="9" id="KW-1185">Reference proteome</keyword>
<sequence length="654" mass="66633">MSAVLWTLIALPSAAGVLLALAGRAADRVAPAVAVTVAAAGLALACAAAVGRPAVEAPLLAGLPLGLRVDGLSALLVVTVAAVSLAVLAFAVWDIGPGESRGRFFGLMLLFSGAMLATVTAADLVTLLMAWEVMGALSWALIGYWWPDTDRVRAANTAFLTTRAADLGLYLAAGAALAAGRPGSLAVDRLDETADPWLSLITAGVMVAALGKSAQLPFSFWLSRAMSGPSPVSALLHSATMVVAGAYLLLRLEPLLTASGWGGPAVAWTGAATAVLLGLVAVAQRDLKQLLAASSCAQIGFMVLAAGAHATTGGTLQLMAHAAAKSLAFLAAGAWLTLLGTKALPALRGAARRHRTAGVTFTVAALTLAGVPPLSLWAAKDVLLAAALEESAWLYAVGLAAAVVSAVYSAKALWFVWRPDDGRAAPGRPGEGRAATGRIPLVGGAPLGVLAAACAALTVTAFPPLRDTVARLIGYGAGTAPHVWEFALSGAVAVAASGAAWAWGARAVPVPHARVRGWLRDWLGLEAFVRTVVVRPVLGLARALAAFDDRVLDRGAETAALGVLRLARGTDRQVERGLLDAGVDGAAHGVVRLAARTDRHVEQGLADAAVEGIASAARGLGRWARRPQTGQLHQYLAQAVAALTVLAVVLVLVR</sequence>
<feature type="transmembrane region" description="Helical" evidence="6">
    <location>
        <begin position="322"/>
        <end position="344"/>
    </location>
</feature>
<dbReference type="RefSeq" id="WP_376732945.1">
    <property type="nucleotide sequence ID" value="NZ_JAYMRP010000012.1"/>
</dbReference>
<feature type="domain" description="NADH:quinone oxidoreductase/Mrp antiporter transmembrane" evidence="7">
    <location>
        <begin position="121"/>
        <end position="398"/>
    </location>
</feature>
<feature type="transmembrane region" description="Helical" evidence="6">
    <location>
        <begin position="234"/>
        <end position="250"/>
    </location>
</feature>
<feature type="transmembrane region" description="Helical" evidence="6">
    <location>
        <begin position="356"/>
        <end position="380"/>
    </location>
</feature>
<dbReference type="Pfam" id="PF00361">
    <property type="entry name" value="Proton_antipo_M"/>
    <property type="match status" value="1"/>
</dbReference>
<dbReference type="PRINTS" id="PR01434">
    <property type="entry name" value="NADHDHGNASE5"/>
</dbReference>
<feature type="transmembrane region" description="Helical" evidence="6">
    <location>
        <begin position="290"/>
        <end position="310"/>
    </location>
</feature>
<feature type="transmembrane region" description="Helical" evidence="6">
    <location>
        <begin position="265"/>
        <end position="283"/>
    </location>
</feature>
<dbReference type="Proteomes" id="UP001585080">
    <property type="component" value="Unassembled WGS sequence"/>
</dbReference>
<organism evidence="8 9">
    <name type="scientific">Streptomyces broussonetiae</name>
    <dbReference type="NCBI Taxonomy" id="2686304"/>
    <lineage>
        <taxon>Bacteria</taxon>
        <taxon>Bacillati</taxon>
        <taxon>Actinomycetota</taxon>
        <taxon>Actinomycetes</taxon>
        <taxon>Kitasatosporales</taxon>
        <taxon>Streptomycetaceae</taxon>
        <taxon>Streptomyces</taxon>
    </lineage>
</organism>
<comment type="subcellular location">
    <subcellularLocation>
        <location evidence="1">Endomembrane system</location>
        <topology evidence="1">Multi-pass membrane protein</topology>
    </subcellularLocation>
    <subcellularLocation>
        <location evidence="5">Membrane</location>
        <topology evidence="5">Multi-pass membrane protein</topology>
    </subcellularLocation>
</comment>
<feature type="transmembrane region" description="Helical" evidence="6">
    <location>
        <begin position="71"/>
        <end position="92"/>
    </location>
</feature>
<feature type="transmembrane region" description="Helical" evidence="6">
    <location>
        <begin position="167"/>
        <end position="185"/>
    </location>
</feature>
<comment type="caution">
    <text evidence="8">The sequence shown here is derived from an EMBL/GenBank/DDBJ whole genome shotgun (WGS) entry which is preliminary data.</text>
</comment>
<feature type="transmembrane region" description="Helical" evidence="6">
    <location>
        <begin position="392"/>
        <end position="417"/>
    </location>
</feature>
<feature type="transmembrane region" description="Helical" evidence="6">
    <location>
        <begin position="197"/>
        <end position="222"/>
    </location>
</feature>
<evidence type="ECO:0000259" key="7">
    <source>
        <dbReference type="Pfam" id="PF00361"/>
    </source>
</evidence>
<keyword evidence="2 5" id="KW-0812">Transmembrane</keyword>
<evidence type="ECO:0000313" key="9">
    <source>
        <dbReference type="Proteomes" id="UP001585080"/>
    </source>
</evidence>
<evidence type="ECO:0000256" key="1">
    <source>
        <dbReference type="ARBA" id="ARBA00004127"/>
    </source>
</evidence>
<protein>
    <submittedName>
        <fullName evidence="8">Proton-conducting transporter membrane subunit</fullName>
    </submittedName>
</protein>
<evidence type="ECO:0000256" key="6">
    <source>
        <dbReference type="SAM" id="Phobius"/>
    </source>
</evidence>
<evidence type="ECO:0000256" key="5">
    <source>
        <dbReference type="RuleBase" id="RU000320"/>
    </source>
</evidence>